<keyword evidence="1" id="KW-0378">Hydrolase</keyword>
<keyword evidence="2" id="KW-1185">Reference proteome</keyword>
<proteinExistence type="predicted"/>
<dbReference type="InterPro" id="IPR029033">
    <property type="entry name" value="His_PPase_superfam"/>
</dbReference>
<name>A0ABZ0RQP8_9BACI</name>
<reference evidence="1 2" key="1">
    <citation type="submission" date="2023-09" db="EMBL/GenBank/DDBJ databases">
        <authorList>
            <person name="Page C.A."/>
            <person name="Perez-Diaz I.M."/>
        </authorList>
    </citation>
    <scope>NUCLEOTIDE SEQUENCE [LARGE SCALE GENOMIC DNA]</scope>
    <source>
        <strain evidence="1 2">Ll15</strain>
    </source>
</reference>
<accession>A0ABZ0RQP8</accession>
<dbReference type="PIRSF" id="PIRSF000709">
    <property type="entry name" value="6PFK_2-Ptase"/>
    <property type="match status" value="1"/>
</dbReference>
<dbReference type="Proteomes" id="UP001322664">
    <property type="component" value="Chromosome"/>
</dbReference>
<protein>
    <submittedName>
        <fullName evidence="1">Histidine phosphatase family protein</fullName>
        <ecNumber evidence="1">3.1.3.-</ecNumber>
    </submittedName>
</protein>
<gene>
    <name evidence="1" type="ORF">R6U77_10925</name>
</gene>
<dbReference type="EC" id="3.1.3.-" evidence="1"/>
<dbReference type="InterPro" id="IPR013078">
    <property type="entry name" value="His_Pase_superF_clade-1"/>
</dbReference>
<organism evidence="1 2">
    <name type="scientific">Lysinibacillus louembei</name>
    <dbReference type="NCBI Taxonomy" id="1470088"/>
    <lineage>
        <taxon>Bacteria</taxon>
        <taxon>Bacillati</taxon>
        <taxon>Bacillota</taxon>
        <taxon>Bacilli</taxon>
        <taxon>Bacillales</taxon>
        <taxon>Bacillaceae</taxon>
        <taxon>Lysinibacillus</taxon>
    </lineage>
</organism>
<evidence type="ECO:0000313" key="2">
    <source>
        <dbReference type="Proteomes" id="UP001322664"/>
    </source>
</evidence>
<dbReference type="Gene3D" id="3.40.50.1240">
    <property type="entry name" value="Phosphoglycerate mutase-like"/>
    <property type="match status" value="1"/>
</dbReference>
<dbReference type="Pfam" id="PF00300">
    <property type="entry name" value="His_Phos_1"/>
    <property type="match status" value="1"/>
</dbReference>
<dbReference type="SUPFAM" id="SSF53254">
    <property type="entry name" value="Phosphoglycerate mutase-like"/>
    <property type="match status" value="1"/>
</dbReference>
<dbReference type="GO" id="GO:0016787">
    <property type="term" value="F:hydrolase activity"/>
    <property type="evidence" value="ECO:0007669"/>
    <property type="project" value="UniProtKB-KW"/>
</dbReference>
<evidence type="ECO:0000313" key="1">
    <source>
        <dbReference type="EMBL" id="WPK10440.1"/>
    </source>
</evidence>
<dbReference type="PANTHER" id="PTHR48100:SF1">
    <property type="entry name" value="HISTIDINE PHOSPHATASE FAMILY PROTEIN-RELATED"/>
    <property type="match status" value="1"/>
</dbReference>
<dbReference type="PANTHER" id="PTHR48100">
    <property type="entry name" value="BROAD-SPECIFICITY PHOSPHATASE YOR283W-RELATED"/>
    <property type="match status" value="1"/>
</dbReference>
<dbReference type="CDD" id="cd07067">
    <property type="entry name" value="HP_PGM_like"/>
    <property type="match status" value="1"/>
</dbReference>
<sequence length="179" mass="20700">MKKIYLVRHCEAEGQHIDASLTEQGYKQALELSNFFADLTIDYIITSPYKRALESIQPFAQSSHLAIAQDNRLSERVLSTQNLPDWFEKLQRTSQDMELKFEGGESSYEAMTRIIAVVEEAFQSSNNHIVIVTHGNLLSLLLKHYNEKFGFVEWQKLSNPDIFLLENINNGVTYTRIWK</sequence>
<dbReference type="EMBL" id="CP137624">
    <property type="protein sequence ID" value="WPK10440.1"/>
    <property type="molecule type" value="Genomic_DNA"/>
</dbReference>
<dbReference type="InterPro" id="IPR050275">
    <property type="entry name" value="PGM_Phosphatase"/>
</dbReference>
<dbReference type="RefSeq" id="WP_319835687.1">
    <property type="nucleotide sequence ID" value="NZ_CP137624.1"/>
</dbReference>
<dbReference type="SMART" id="SM00855">
    <property type="entry name" value="PGAM"/>
    <property type="match status" value="1"/>
</dbReference>